<dbReference type="EMBL" id="CACRUA010000025">
    <property type="protein sequence ID" value="VYU37308.1"/>
    <property type="molecule type" value="Genomic_DNA"/>
</dbReference>
<feature type="transmembrane region" description="Helical" evidence="1">
    <location>
        <begin position="72"/>
        <end position="91"/>
    </location>
</feature>
<evidence type="ECO:0008006" key="3">
    <source>
        <dbReference type="Google" id="ProtNLM"/>
    </source>
</evidence>
<feature type="transmembrane region" description="Helical" evidence="1">
    <location>
        <begin position="364"/>
        <end position="383"/>
    </location>
</feature>
<keyword evidence="1" id="KW-0812">Transmembrane</keyword>
<name>A0A6N3EC13_CLOSY</name>
<dbReference type="Pfam" id="PF14264">
    <property type="entry name" value="Glucos_trans_II"/>
    <property type="match status" value="1"/>
</dbReference>
<keyword evidence="1" id="KW-0472">Membrane</keyword>
<feature type="transmembrane region" description="Helical" evidence="1">
    <location>
        <begin position="324"/>
        <end position="343"/>
    </location>
</feature>
<dbReference type="AlphaFoldDB" id="A0A6N3EC13"/>
<accession>A0A6N3EC13</accession>
<reference evidence="2" key="1">
    <citation type="submission" date="2019-11" db="EMBL/GenBank/DDBJ databases">
        <authorList>
            <person name="Feng L."/>
        </authorList>
    </citation>
    <scope>NUCLEOTIDE SEQUENCE</scope>
    <source>
        <strain evidence="2">CsymbiosumLFYP84</strain>
    </source>
</reference>
<gene>
    <name evidence="2" type="ORF">CSLFYP84_02005</name>
</gene>
<sequence>MTISHRIKVTFLSSFILGGLAHLFTLTNVLQNYDNIAIVPGGYGTGLTSGRWLLTVLGNFIKKIWGNYNLPFFNGLLTIFLLCISACLIVEILDLESISMCIVWGGIFLCFPTVTSTLFFMYTAPYYALAVLFVIASVWFTVNYKYGFLLAAVLGAFSLGIYQAYFPMMITLFVTVLLQKILSNDSQLKDIFRIGLLYLLTLFLSLLLYFLFLNICLKFYNMSLSDYQGVNEMGTINFMELPQIIKRMYIAFIKIPLADYKGLSATPIIRLSLSVLGAISIFIISYIVLVRVKDWRIKISAILLCLIFPIAVNSIIFMCPHSNIYTLMIYAAVFIYMIPLMLLDLMEKLSFICVSTKYTSWLRGIRKIILITYSIVIFNYIWLSNGNYVSMYYTTQQTNNYLNSLITQARVADGYHSSLKWAFIGDSIVDPLFDNPWTHFDTFSYGGNATTLINAYSRNSFIKNYVGYQIPIVDDEIINKLKTDKHIMEMPCYPDSGSIEVYKGVLVIKFANEE</sequence>
<protein>
    <recommendedName>
        <fullName evidence="3">Glucosyl transferase GtrII</fullName>
    </recommendedName>
</protein>
<dbReference type="RefSeq" id="WP_156684593.1">
    <property type="nucleotide sequence ID" value="NZ_CACRUA010000025.1"/>
</dbReference>
<evidence type="ECO:0000313" key="2">
    <source>
        <dbReference type="EMBL" id="VYU37308.1"/>
    </source>
</evidence>
<dbReference type="InterPro" id="IPR025686">
    <property type="entry name" value="Glucos_trans_II"/>
</dbReference>
<feature type="transmembrane region" description="Helical" evidence="1">
    <location>
        <begin position="301"/>
        <end position="318"/>
    </location>
</feature>
<feature type="transmembrane region" description="Helical" evidence="1">
    <location>
        <begin position="97"/>
        <end position="119"/>
    </location>
</feature>
<feature type="transmembrane region" description="Helical" evidence="1">
    <location>
        <begin position="148"/>
        <end position="178"/>
    </location>
</feature>
<evidence type="ECO:0000256" key="1">
    <source>
        <dbReference type="SAM" id="Phobius"/>
    </source>
</evidence>
<feature type="transmembrane region" description="Helical" evidence="1">
    <location>
        <begin position="190"/>
        <end position="212"/>
    </location>
</feature>
<feature type="transmembrane region" description="Helical" evidence="1">
    <location>
        <begin position="268"/>
        <end position="289"/>
    </location>
</feature>
<organism evidence="2">
    <name type="scientific">Clostridium symbiosum</name>
    <name type="common">Bacteroides symbiosus</name>
    <dbReference type="NCBI Taxonomy" id="1512"/>
    <lineage>
        <taxon>Bacteria</taxon>
        <taxon>Bacillati</taxon>
        <taxon>Bacillota</taxon>
        <taxon>Clostridia</taxon>
        <taxon>Lachnospirales</taxon>
        <taxon>Lachnospiraceae</taxon>
        <taxon>Otoolea</taxon>
    </lineage>
</organism>
<proteinExistence type="predicted"/>
<feature type="transmembrane region" description="Helical" evidence="1">
    <location>
        <begin position="126"/>
        <end position="142"/>
    </location>
</feature>
<keyword evidence="1" id="KW-1133">Transmembrane helix</keyword>
<feature type="transmembrane region" description="Helical" evidence="1">
    <location>
        <begin position="9"/>
        <end position="30"/>
    </location>
</feature>
<feature type="transmembrane region" description="Helical" evidence="1">
    <location>
        <begin position="36"/>
        <end position="60"/>
    </location>
</feature>